<reference evidence="2" key="1">
    <citation type="submission" date="2020-11" db="EMBL/GenBank/DDBJ databases">
        <title>Chlorella ohadii genome sequencing and assembly.</title>
        <authorList>
            <person name="Murik O."/>
            <person name="Treves H."/>
            <person name="Kedem I."/>
            <person name="Shotland Y."/>
            <person name="Kaplan A."/>
        </authorList>
    </citation>
    <scope>NUCLEOTIDE SEQUENCE</scope>
    <source>
        <strain evidence="2">1</strain>
    </source>
</reference>
<evidence type="ECO:0000313" key="2">
    <source>
        <dbReference type="EMBL" id="KAI7835997.1"/>
    </source>
</evidence>
<name>A0AAD5DDE2_9CHLO</name>
<dbReference type="EMBL" id="JADXDR010000210">
    <property type="protein sequence ID" value="KAI7835997.1"/>
    <property type="molecule type" value="Genomic_DNA"/>
</dbReference>
<accession>A0AAD5DDE2</accession>
<organism evidence="2 3">
    <name type="scientific">Chlorella ohadii</name>
    <dbReference type="NCBI Taxonomy" id="2649997"/>
    <lineage>
        <taxon>Eukaryota</taxon>
        <taxon>Viridiplantae</taxon>
        <taxon>Chlorophyta</taxon>
        <taxon>core chlorophytes</taxon>
        <taxon>Trebouxiophyceae</taxon>
        <taxon>Chlorellales</taxon>
        <taxon>Chlorellaceae</taxon>
        <taxon>Chlorella clade</taxon>
        <taxon>Chlorella</taxon>
    </lineage>
</organism>
<feature type="region of interest" description="Disordered" evidence="1">
    <location>
        <begin position="109"/>
        <end position="146"/>
    </location>
</feature>
<gene>
    <name evidence="2" type="ORF">COHA_010119</name>
</gene>
<sequence length="369" mass="40027">MARERDPRKAERARVMLEPADEPTGTVWRPIDEDELPARVIPLAMELGATLGKTVTECRWFRGIQMPSRFLCLHLVAWHRNKGVYSAAGLETIGGLVAAMQKALAKPILDGNDEEQEQEQEQEQEEEEEEEEEEEAEAEPVGEHGAGVQPKLAHIPLAQWAVVLLMALLAFRAAPTSPIGSLATAVVQPFSGAMPACFQRKGADGTGVTAGWPAELRQLEMQDSLEDATALLTMNDTQVVSGMANTVLRATWASKDALATTCSSRAAAIRQELAAELEAISAGVQAGQPLHPEPVSAAMKRGNKTLDELAASCAARKTSLDEEIKRITLGRTAMPRSEPAQRPNTLFSGVKRWQYHKNSTGGVRPPFPN</sequence>
<comment type="caution">
    <text evidence="2">The sequence shown here is derived from an EMBL/GenBank/DDBJ whole genome shotgun (WGS) entry which is preliminary data.</text>
</comment>
<feature type="compositionally biased region" description="Acidic residues" evidence="1">
    <location>
        <begin position="111"/>
        <end position="140"/>
    </location>
</feature>
<proteinExistence type="predicted"/>
<dbReference type="Proteomes" id="UP001205105">
    <property type="component" value="Unassembled WGS sequence"/>
</dbReference>
<keyword evidence="3" id="KW-1185">Reference proteome</keyword>
<evidence type="ECO:0000256" key="1">
    <source>
        <dbReference type="SAM" id="MobiDB-lite"/>
    </source>
</evidence>
<evidence type="ECO:0000313" key="3">
    <source>
        <dbReference type="Proteomes" id="UP001205105"/>
    </source>
</evidence>
<dbReference type="AlphaFoldDB" id="A0AAD5DDE2"/>
<protein>
    <submittedName>
        <fullName evidence="2">Uncharacterized protein</fullName>
    </submittedName>
</protein>